<dbReference type="RefSeq" id="XP_040792622.1">
    <property type="nucleotide sequence ID" value="XM_040938172.1"/>
</dbReference>
<reference evidence="3" key="1">
    <citation type="submission" date="2020-01" db="EMBL/GenBank/DDBJ databases">
        <authorList>
            <consortium name="DOE Joint Genome Institute"/>
            <person name="Haridas S."/>
            <person name="Albert R."/>
            <person name="Binder M."/>
            <person name="Bloem J."/>
            <person name="Labutti K."/>
            <person name="Salamov A."/>
            <person name="Andreopoulos B."/>
            <person name="Baker S.E."/>
            <person name="Barry K."/>
            <person name="Bills G."/>
            <person name="Bluhm B.H."/>
            <person name="Cannon C."/>
            <person name="Castanera R."/>
            <person name="Culley D.E."/>
            <person name="Daum C."/>
            <person name="Ezra D."/>
            <person name="Gonzalez J.B."/>
            <person name="Henrissat B."/>
            <person name="Kuo A."/>
            <person name="Liang C."/>
            <person name="Lipzen A."/>
            <person name="Lutzoni F."/>
            <person name="Magnuson J."/>
            <person name="Mondo S."/>
            <person name="Nolan M."/>
            <person name="Ohm R."/>
            <person name="Pangilinan J."/>
            <person name="Park H.-J."/>
            <person name="Ramirez L."/>
            <person name="Alfaro M."/>
            <person name="Sun H."/>
            <person name="Tritt A."/>
            <person name="Yoshinaga Y."/>
            <person name="Zwiers L.-H."/>
            <person name="Turgeon B.G."/>
            <person name="Goodwin S.B."/>
            <person name="Spatafora J.W."/>
            <person name="Crous P.W."/>
            <person name="Grigoriev I.V."/>
        </authorList>
    </citation>
    <scope>NUCLEOTIDE SEQUENCE</scope>
    <source>
        <strain evidence="3">CBS 394.84</strain>
    </source>
</reference>
<evidence type="ECO:0000313" key="3">
    <source>
        <dbReference type="EMBL" id="KAF1850059.1"/>
    </source>
</evidence>
<feature type="chain" id="PRO_5040417591" evidence="2">
    <location>
        <begin position="19"/>
        <end position="731"/>
    </location>
</feature>
<evidence type="ECO:0000313" key="4">
    <source>
        <dbReference type="Proteomes" id="UP000800039"/>
    </source>
</evidence>
<dbReference type="AlphaFoldDB" id="A0A9P4GRP7"/>
<keyword evidence="2" id="KW-0732">Signal</keyword>
<feature type="region of interest" description="Disordered" evidence="1">
    <location>
        <begin position="418"/>
        <end position="440"/>
    </location>
</feature>
<keyword evidence="4" id="KW-1185">Reference proteome</keyword>
<dbReference type="OrthoDB" id="3800228at2759"/>
<dbReference type="GeneID" id="63855422"/>
<sequence length="731" mass="81819">MHSILFLLIAGIATLTRSVAIPAELAIGDVDSMSPERTCRWTNCNESCPAGFSAVLRNGGRRGEMMWDHSHCLNKGSMTFCCPSGETQAICTWRGHRNSGKCQPGCNKDEVEVWTLKFGCKTGHQSACCTTDTASVSAYNSCRWEGCLDLSHYNPPYCSRNYPHLVALAPSGFGGEDICSIGQRRYCCKGDEWVSYPPAFSECSWARDLPGPLGRSLSCNAACPPNYTKLALRQSDCDVGEEAYCCKGFKPSEALKTSPKVLEFEAALNSYISAYDSKTCPLEDKPRRADWLEENEGAVHDSEPEITAENAGDIPDLPPCLLWTRVVSEMRDIIKRPELEWSFDQKQIANSWERNVPTRWPRTSVADLAAFLRENPISSPDTVVNTVLYSFDEWAGVRDAFKMAKTKICVEVQVGPAVGESDPDTRELPEPNEPALNTSHNIQPRSVDLDLDLRTASGWRDKLNSDSPHYTPWLGRIFHGIRIGRLTLHYARWEWYHGNGRGFAAGPFLELAYWIGHNAGEWNPQLDRDFELWRYRDLTTQHRNPNLRDRWVVFHLHFDPTREIFFDFNGHTFTGYTAVVGASTGEATNKLGATPHAMFSYVRGTVQRGTCVDALLPEFLLAQIDTRAVPILLAITMTQNRMGYITFITASTGKDGTNFLLPDYLEQSAHPHMVSYRYDIGMPNAAPQPWEEEWQMREFEPHIHHPQRPGGGIFGIVGGANLTNGSIADLS</sequence>
<feature type="signal peptide" evidence="2">
    <location>
        <begin position="1"/>
        <end position="18"/>
    </location>
</feature>
<accession>A0A9P4GRP7</accession>
<comment type="caution">
    <text evidence="3">The sequence shown here is derived from an EMBL/GenBank/DDBJ whole genome shotgun (WGS) entry which is preliminary data.</text>
</comment>
<dbReference type="EMBL" id="ML976614">
    <property type="protein sequence ID" value="KAF1850059.1"/>
    <property type="molecule type" value="Genomic_DNA"/>
</dbReference>
<proteinExistence type="predicted"/>
<evidence type="ECO:0000256" key="2">
    <source>
        <dbReference type="SAM" id="SignalP"/>
    </source>
</evidence>
<gene>
    <name evidence="3" type="ORF">K460DRAFT_422442</name>
</gene>
<protein>
    <submittedName>
        <fullName evidence="3">Uncharacterized protein</fullName>
    </submittedName>
</protein>
<organism evidence="3 4">
    <name type="scientific">Cucurbitaria berberidis CBS 394.84</name>
    <dbReference type="NCBI Taxonomy" id="1168544"/>
    <lineage>
        <taxon>Eukaryota</taxon>
        <taxon>Fungi</taxon>
        <taxon>Dikarya</taxon>
        <taxon>Ascomycota</taxon>
        <taxon>Pezizomycotina</taxon>
        <taxon>Dothideomycetes</taxon>
        <taxon>Pleosporomycetidae</taxon>
        <taxon>Pleosporales</taxon>
        <taxon>Pleosporineae</taxon>
        <taxon>Cucurbitariaceae</taxon>
        <taxon>Cucurbitaria</taxon>
    </lineage>
</organism>
<name>A0A9P4GRP7_9PLEO</name>
<dbReference type="Proteomes" id="UP000800039">
    <property type="component" value="Unassembled WGS sequence"/>
</dbReference>
<evidence type="ECO:0000256" key="1">
    <source>
        <dbReference type="SAM" id="MobiDB-lite"/>
    </source>
</evidence>